<comment type="caution">
    <text evidence="2">The sequence shown here is derived from an EMBL/GenBank/DDBJ whole genome shotgun (WGS) entry which is preliminary data.</text>
</comment>
<protein>
    <submittedName>
        <fullName evidence="2">Uncharacterized protein</fullName>
    </submittedName>
</protein>
<dbReference type="EMBL" id="WJJP01000269">
    <property type="protein sequence ID" value="MBD3324639.1"/>
    <property type="molecule type" value="Genomic_DNA"/>
</dbReference>
<reference evidence="2" key="1">
    <citation type="submission" date="2019-11" db="EMBL/GenBank/DDBJ databases">
        <title>Microbial mats filling the niche in hypersaline microbial mats.</title>
        <authorList>
            <person name="Wong H.L."/>
            <person name="Macleod F.I."/>
            <person name="White R.A. III"/>
            <person name="Burns B.P."/>
        </authorList>
    </citation>
    <scope>NUCLEOTIDE SEQUENCE</scope>
    <source>
        <strain evidence="2">Rbin_158</strain>
    </source>
</reference>
<organism evidence="2 3">
    <name type="scientific">candidate division KSB3 bacterium</name>
    <dbReference type="NCBI Taxonomy" id="2044937"/>
    <lineage>
        <taxon>Bacteria</taxon>
        <taxon>candidate division KSB3</taxon>
    </lineage>
</organism>
<evidence type="ECO:0000313" key="3">
    <source>
        <dbReference type="Proteomes" id="UP000649604"/>
    </source>
</evidence>
<sequence>MYWTEVKSALLYGQPAFPHDAVQPQAVQIAVREILRLLNMGWIDGLTEEMYQRIQIACQVGDCQDLWDEFQHQKSSFLLKPPKKKARKRSRSKKRKAAPVQA</sequence>
<accession>A0A9D5JUT0</accession>
<dbReference type="AlphaFoldDB" id="A0A9D5JUT0"/>
<evidence type="ECO:0000313" key="2">
    <source>
        <dbReference type="EMBL" id="MBD3324639.1"/>
    </source>
</evidence>
<feature type="region of interest" description="Disordered" evidence="1">
    <location>
        <begin position="81"/>
        <end position="102"/>
    </location>
</feature>
<evidence type="ECO:0000256" key="1">
    <source>
        <dbReference type="SAM" id="MobiDB-lite"/>
    </source>
</evidence>
<proteinExistence type="predicted"/>
<gene>
    <name evidence="2" type="ORF">GF339_08650</name>
</gene>
<name>A0A9D5JUT0_9BACT</name>
<dbReference type="Proteomes" id="UP000649604">
    <property type="component" value="Unassembled WGS sequence"/>
</dbReference>